<dbReference type="PANTHER" id="PTHR12147">
    <property type="entry name" value="METALLOPEPTIDASE M28 FAMILY MEMBER"/>
    <property type="match status" value="1"/>
</dbReference>
<dbReference type="AlphaFoldDB" id="A0A9P6G3L6"/>
<dbReference type="GO" id="GO:0004177">
    <property type="term" value="F:aminopeptidase activity"/>
    <property type="evidence" value="ECO:0007669"/>
    <property type="project" value="UniProtKB-KW"/>
</dbReference>
<keyword evidence="4 6" id="KW-0378">Hydrolase</keyword>
<evidence type="ECO:0000256" key="1">
    <source>
        <dbReference type="ARBA" id="ARBA00001947"/>
    </source>
</evidence>
<keyword evidence="5 6" id="KW-0862">Zinc</keyword>
<evidence type="ECO:0000256" key="2">
    <source>
        <dbReference type="ARBA" id="ARBA00005634"/>
    </source>
</evidence>
<dbReference type="SUPFAM" id="SSF53187">
    <property type="entry name" value="Zn-dependent exopeptidases"/>
    <property type="match status" value="1"/>
</dbReference>
<dbReference type="Proteomes" id="UP000780801">
    <property type="component" value="Unassembled WGS sequence"/>
</dbReference>
<dbReference type="EC" id="3.4.-.-" evidence="6"/>
<dbReference type="CDD" id="cd00538">
    <property type="entry name" value="PA"/>
    <property type="match status" value="1"/>
</dbReference>
<name>A0A9P6G3L6_9FUNG</name>
<keyword evidence="3 6" id="KW-0645">Protease</keyword>
<dbReference type="InterPro" id="IPR003137">
    <property type="entry name" value="PA_domain"/>
</dbReference>
<gene>
    <name evidence="9" type="primary">LAP2_1</name>
    <name evidence="9" type="ORF">BGW38_001529</name>
</gene>
<feature type="domain" description="Peptidase M28" evidence="8">
    <location>
        <begin position="220"/>
        <end position="418"/>
    </location>
</feature>
<accession>A0A9P6G3L6</accession>
<dbReference type="Gene3D" id="3.50.30.30">
    <property type="match status" value="1"/>
</dbReference>
<evidence type="ECO:0000259" key="8">
    <source>
        <dbReference type="Pfam" id="PF04389"/>
    </source>
</evidence>
<keyword evidence="6" id="KW-0479">Metal-binding</keyword>
<dbReference type="EMBL" id="JAABOA010000149">
    <property type="protein sequence ID" value="KAF9585620.1"/>
    <property type="molecule type" value="Genomic_DNA"/>
</dbReference>
<dbReference type="GO" id="GO:0008235">
    <property type="term" value="F:metalloexopeptidase activity"/>
    <property type="evidence" value="ECO:0007669"/>
    <property type="project" value="InterPro"/>
</dbReference>
<dbReference type="Pfam" id="PF04389">
    <property type="entry name" value="Peptidase_M28"/>
    <property type="match status" value="1"/>
</dbReference>
<keyword evidence="10" id="KW-1185">Reference proteome</keyword>
<comment type="similarity">
    <text evidence="2">Belongs to the peptidase M28 family. M28B subfamily.</text>
</comment>
<dbReference type="PANTHER" id="PTHR12147:SF26">
    <property type="entry name" value="PEPTIDASE M28 DOMAIN-CONTAINING PROTEIN"/>
    <property type="match status" value="1"/>
</dbReference>
<evidence type="ECO:0000313" key="10">
    <source>
        <dbReference type="Proteomes" id="UP000780801"/>
    </source>
</evidence>
<dbReference type="InterPro" id="IPR046450">
    <property type="entry name" value="PA_dom_sf"/>
</dbReference>
<reference evidence="9" key="1">
    <citation type="journal article" date="2020" name="Fungal Divers.">
        <title>Resolving the Mortierellaceae phylogeny through synthesis of multi-gene phylogenetics and phylogenomics.</title>
        <authorList>
            <person name="Vandepol N."/>
            <person name="Liber J."/>
            <person name="Desiro A."/>
            <person name="Na H."/>
            <person name="Kennedy M."/>
            <person name="Barry K."/>
            <person name="Grigoriev I.V."/>
            <person name="Miller A.N."/>
            <person name="O'Donnell K."/>
            <person name="Stajich J.E."/>
            <person name="Bonito G."/>
        </authorList>
    </citation>
    <scope>NUCLEOTIDE SEQUENCE</scope>
    <source>
        <strain evidence="9">KOD1015</strain>
    </source>
</reference>
<dbReference type="Pfam" id="PF02225">
    <property type="entry name" value="PA"/>
    <property type="match status" value="1"/>
</dbReference>
<evidence type="ECO:0000256" key="6">
    <source>
        <dbReference type="RuleBase" id="RU361240"/>
    </source>
</evidence>
<keyword evidence="9" id="KW-0031">Aminopeptidase</keyword>
<dbReference type="GO" id="GO:0046872">
    <property type="term" value="F:metal ion binding"/>
    <property type="evidence" value="ECO:0007669"/>
    <property type="project" value="UniProtKB-KW"/>
</dbReference>
<dbReference type="GO" id="GO:0006508">
    <property type="term" value="P:proteolysis"/>
    <property type="evidence" value="ECO:0007669"/>
    <property type="project" value="UniProtKB-KW"/>
</dbReference>
<dbReference type="SUPFAM" id="SSF52025">
    <property type="entry name" value="PA domain"/>
    <property type="match status" value="1"/>
</dbReference>
<protein>
    <recommendedName>
        <fullName evidence="6">Peptide hydrolase</fullName>
        <ecNumber evidence="6">3.4.-.-</ecNumber>
    </recommendedName>
</protein>
<feature type="domain" description="PA" evidence="7">
    <location>
        <begin position="107"/>
        <end position="196"/>
    </location>
</feature>
<dbReference type="InterPro" id="IPR045175">
    <property type="entry name" value="M28_fam"/>
</dbReference>
<evidence type="ECO:0000313" key="9">
    <source>
        <dbReference type="EMBL" id="KAF9585620.1"/>
    </source>
</evidence>
<evidence type="ECO:0000256" key="4">
    <source>
        <dbReference type="ARBA" id="ARBA00022801"/>
    </source>
</evidence>
<evidence type="ECO:0000256" key="3">
    <source>
        <dbReference type="ARBA" id="ARBA00022670"/>
    </source>
</evidence>
<comment type="cofactor">
    <cofactor evidence="1">
        <name>Zn(2+)</name>
        <dbReference type="ChEBI" id="CHEBI:29105"/>
    </cofactor>
</comment>
<evidence type="ECO:0000259" key="7">
    <source>
        <dbReference type="Pfam" id="PF02225"/>
    </source>
</evidence>
<evidence type="ECO:0000256" key="5">
    <source>
        <dbReference type="ARBA" id="ARBA00022833"/>
    </source>
</evidence>
<dbReference type="OrthoDB" id="10013407at2759"/>
<proteinExistence type="inferred from homology"/>
<sequence>MNHLQELDKIAREHSNSRSVVNGFNASADYVRDQLLAGAAGYCDVSIQEFKVPVWKELEIPEFSSVLNLPGSTPQERVEYQHMNDFRVFQDGGPSTTLRKQRIRFVPNHGCKLKDHSQIAGKVAIIEARGEDGLQCDYWIAARNAEKAGASGVIFYNTAKQVALIYTRMRVIPWKEGDPLISIPVLSVSYSIGTNLVQHESTLLIDIRTRNSQTVETTRNVLCTTKDGNDQDTIVVGSHLDSVPDGPGMVDNGSGSSVNLEMALLMAKYRFSLKSRIVFAWWGAEEIGLLGSRHYVRQLVAEGKKQEVVHNGTTAPESLIQPSVKIQDLFLQYFSVYRHDYELTDMFSGSDFIPFLLEGIPAGGLLTGADEQKSVEQRKRFGGFAGAPLDPCYHQSCDNIDNVSKEAIQTMSQAALYVVTKLAKAKNLRGWLYDESWSFRIL</sequence>
<organism evidence="9 10">
    <name type="scientific">Lunasporangiospora selenospora</name>
    <dbReference type="NCBI Taxonomy" id="979761"/>
    <lineage>
        <taxon>Eukaryota</taxon>
        <taxon>Fungi</taxon>
        <taxon>Fungi incertae sedis</taxon>
        <taxon>Mucoromycota</taxon>
        <taxon>Mortierellomycotina</taxon>
        <taxon>Mortierellomycetes</taxon>
        <taxon>Mortierellales</taxon>
        <taxon>Mortierellaceae</taxon>
        <taxon>Lunasporangiospora</taxon>
    </lineage>
</organism>
<dbReference type="Gene3D" id="3.40.630.10">
    <property type="entry name" value="Zn peptidases"/>
    <property type="match status" value="1"/>
</dbReference>
<comment type="caution">
    <text evidence="9">The sequence shown here is derived from an EMBL/GenBank/DDBJ whole genome shotgun (WGS) entry which is preliminary data.</text>
</comment>
<dbReference type="InterPro" id="IPR007484">
    <property type="entry name" value="Peptidase_M28"/>
</dbReference>